<evidence type="ECO:0000256" key="1">
    <source>
        <dbReference type="SAM" id="MobiDB-lite"/>
    </source>
</evidence>
<comment type="caution">
    <text evidence="2">The sequence shown here is derived from an EMBL/GenBank/DDBJ whole genome shotgun (WGS) entry which is preliminary data.</text>
</comment>
<dbReference type="OrthoDB" id="350653at2157"/>
<dbReference type="EMBL" id="PHNJ01000007">
    <property type="protein sequence ID" value="TYL38003.1"/>
    <property type="molecule type" value="Genomic_DNA"/>
</dbReference>
<feature type="region of interest" description="Disordered" evidence="1">
    <location>
        <begin position="121"/>
        <end position="140"/>
    </location>
</feature>
<reference evidence="2" key="1">
    <citation type="submission" date="2017-11" db="EMBL/GenBank/DDBJ databases">
        <authorList>
            <person name="Kajale S.C."/>
            <person name="Sharma A."/>
        </authorList>
    </citation>
    <scope>NUCLEOTIDE SEQUENCE</scope>
    <source>
        <strain evidence="2">LS1_42</strain>
    </source>
</reference>
<name>A0A8J8TQ12_9EURY</name>
<feature type="compositionally biased region" description="Low complexity" evidence="1">
    <location>
        <begin position="363"/>
        <end position="386"/>
    </location>
</feature>
<protein>
    <submittedName>
        <fullName evidence="2">Uncharacterized protein</fullName>
    </submittedName>
</protein>
<dbReference type="AlphaFoldDB" id="A0A8J8TQ12"/>
<dbReference type="RefSeq" id="WP_148858779.1">
    <property type="nucleotide sequence ID" value="NZ_PHNJ01000007.1"/>
</dbReference>
<gene>
    <name evidence="2" type="ORF">CV102_14915</name>
</gene>
<feature type="region of interest" description="Disordered" evidence="1">
    <location>
        <begin position="350"/>
        <end position="400"/>
    </location>
</feature>
<keyword evidence="3" id="KW-1185">Reference proteome</keyword>
<evidence type="ECO:0000313" key="3">
    <source>
        <dbReference type="Proteomes" id="UP000766904"/>
    </source>
</evidence>
<sequence>MIKQLEKEIPEEIEAELLERENVIGVGRGRKRVRGQYTDEEVIIAFVEKKVEEEDLDEDQIVPQSVEIEDQDVDTDVQAAPGGFHALQQQQTVPRSMVEEQAVTAPTRPRLTRRDRWRPAAPGGVSISHPAVSSGTLGTPPLLTQEGERVFLTNAHVAAPMDRAERGDSCLQPGSLFDGRSPGDKIGELLEWSELSADKDNISDSALVKITDDLVRNDILGIGPLKGWTEANYEEKHMKSGATTNVTSGHLIARDFTGLINFRPDKQLRFTGLDVFEPISAGGDSGSIIGITRQDGSFYGTSLLFAGSVQQTLAVPMTAVQEVHGQLGVEQRQQTSDQQEQVEPYYGGQEPLQSRSELTPNLQQGQSFPQQGQSLPQQGSGTQQPPIMEQGIGTSPTMGALPEVQTQGVTALEAPPNVQAQQAATAKTGVAETEFAPQYFYAGGLRRIGASGESWFHIGDFDWRDNFHFTVVPLDQDRSLTFKWVNSYRLNNGQVRYWALIQNHTNQSARFYIRAFQER</sequence>
<feature type="compositionally biased region" description="Polar residues" evidence="1">
    <location>
        <begin position="351"/>
        <end position="362"/>
    </location>
</feature>
<evidence type="ECO:0000313" key="2">
    <source>
        <dbReference type="EMBL" id="TYL38003.1"/>
    </source>
</evidence>
<accession>A0A8J8TQ12</accession>
<dbReference type="SUPFAM" id="SSF50494">
    <property type="entry name" value="Trypsin-like serine proteases"/>
    <property type="match status" value="1"/>
</dbReference>
<proteinExistence type="predicted"/>
<organism evidence="2 3">
    <name type="scientific">Natronococcus pandeyae</name>
    <dbReference type="NCBI Taxonomy" id="2055836"/>
    <lineage>
        <taxon>Archaea</taxon>
        <taxon>Methanobacteriati</taxon>
        <taxon>Methanobacteriota</taxon>
        <taxon>Stenosarchaea group</taxon>
        <taxon>Halobacteria</taxon>
        <taxon>Halobacteriales</taxon>
        <taxon>Natrialbaceae</taxon>
        <taxon>Natronococcus</taxon>
    </lineage>
</organism>
<dbReference type="InterPro" id="IPR009003">
    <property type="entry name" value="Peptidase_S1_PA"/>
</dbReference>
<feature type="region of interest" description="Disordered" evidence="1">
    <location>
        <begin position="86"/>
        <end position="109"/>
    </location>
</feature>
<dbReference type="Proteomes" id="UP000766904">
    <property type="component" value="Unassembled WGS sequence"/>
</dbReference>